<sequence>MGNIAILSSNQRINFLIEEHCRTWMDDFKCNFFDDCNKFVQFLNYELPSINIICIDDPDTESSKALRSIRKDPWLHFGGTIILYNTSDEREIIQNLKGINIVTLISFSKLEFNLPRVFRIIGNNRWVLFQREIHSLLSSSISGHFVLNNDPFDLITYSNLIANFLYNSGLVDAEGKEGFYIAIMELFMNAIEHGNCSISFEEKSRYLEKEGNIFDLINQKNQDPEIGNRKVVVHYRITPDGSSFTIRDEGKGFDWRNYRSTTGEAGLDEQHGRGILMAMHYLKDLKFNDKGNEVTFHVEHLEHKSNEYPTFFSGRDEVSFKEGEVVFTQGDESNYLYYIVSGKYEIIANGIAVSTLTPADLFLGEMSFLLNNKRSATVKAVKSGELLKITKEEFINAMKKKPYYGILLSRILATRLVSLHESKRRT</sequence>
<dbReference type="InterPro" id="IPR003594">
    <property type="entry name" value="HATPase_dom"/>
</dbReference>
<dbReference type="InterPro" id="IPR014710">
    <property type="entry name" value="RmlC-like_jellyroll"/>
</dbReference>
<dbReference type="Proteomes" id="UP000587760">
    <property type="component" value="Unassembled WGS sequence"/>
</dbReference>
<reference evidence="2 3" key="1">
    <citation type="submission" date="2020-08" db="EMBL/GenBank/DDBJ databases">
        <title>Genomic Encyclopedia of Type Strains, Phase IV (KMG-IV): sequencing the most valuable type-strain genomes for metagenomic binning, comparative biology and taxonomic classification.</title>
        <authorList>
            <person name="Goeker M."/>
        </authorList>
    </citation>
    <scope>NUCLEOTIDE SEQUENCE [LARGE SCALE GENOMIC DNA]</scope>
    <source>
        <strain evidence="2 3">DSM 2461</strain>
    </source>
</reference>
<dbReference type="EMBL" id="JACHGJ010000001">
    <property type="protein sequence ID" value="MBB6479206.1"/>
    <property type="molecule type" value="Genomic_DNA"/>
</dbReference>
<dbReference type="GO" id="GO:0005829">
    <property type="term" value="C:cytosol"/>
    <property type="evidence" value="ECO:0007669"/>
    <property type="project" value="TreeGrafter"/>
</dbReference>
<evidence type="ECO:0000313" key="3">
    <source>
        <dbReference type="Proteomes" id="UP000587760"/>
    </source>
</evidence>
<dbReference type="PROSITE" id="PS50042">
    <property type="entry name" value="CNMP_BINDING_3"/>
    <property type="match status" value="1"/>
</dbReference>
<dbReference type="InterPro" id="IPR000595">
    <property type="entry name" value="cNMP-bd_dom"/>
</dbReference>
<dbReference type="Gene3D" id="3.30.565.10">
    <property type="entry name" value="Histidine kinase-like ATPase, C-terminal domain"/>
    <property type="match status" value="1"/>
</dbReference>
<dbReference type="GO" id="GO:0003700">
    <property type="term" value="F:DNA-binding transcription factor activity"/>
    <property type="evidence" value="ECO:0007669"/>
    <property type="project" value="TreeGrafter"/>
</dbReference>
<protein>
    <submittedName>
        <fullName evidence="2">Anti-sigma regulatory factor (Ser/Thr protein kinase)</fullName>
    </submittedName>
</protein>
<comment type="caution">
    <text evidence="2">The sequence shown here is derived from an EMBL/GenBank/DDBJ whole genome shotgun (WGS) entry which is preliminary data.</text>
</comment>
<dbReference type="InterPro" id="IPR036890">
    <property type="entry name" value="HATPase_C_sf"/>
</dbReference>
<gene>
    <name evidence="2" type="ORF">HNR50_000839</name>
</gene>
<dbReference type="Gene3D" id="2.60.120.10">
    <property type="entry name" value="Jelly Rolls"/>
    <property type="match status" value="1"/>
</dbReference>
<dbReference type="SMART" id="SM00100">
    <property type="entry name" value="cNMP"/>
    <property type="match status" value="1"/>
</dbReference>
<dbReference type="Pfam" id="PF00027">
    <property type="entry name" value="cNMP_binding"/>
    <property type="match status" value="1"/>
</dbReference>
<dbReference type="PANTHER" id="PTHR24567:SF74">
    <property type="entry name" value="HTH-TYPE TRANSCRIPTIONAL REGULATOR ARCR"/>
    <property type="match status" value="1"/>
</dbReference>
<dbReference type="RefSeq" id="WP_184744175.1">
    <property type="nucleotide sequence ID" value="NZ_JACHGJ010000001.1"/>
</dbReference>
<dbReference type="AlphaFoldDB" id="A0A841R5U2"/>
<dbReference type="InterPro" id="IPR050397">
    <property type="entry name" value="Env_Response_Regulators"/>
</dbReference>
<name>A0A841R5U2_9SPIO</name>
<feature type="domain" description="Cyclic nucleotide-binding" evidence="1">
    <location>
        <begin position="316"/>
        <end position="398"/>
    </location>
</feature>
<evidence type="ECO:0000259" key="1">
    <source>
        <dbReference type="PROSITE" id="PS50042"/>
    </source>
</evidence>
<dbReference type="CDD" id="cd16936">
    <property type="entry name" value="HATPase_RsbW-like"/>
    <property type="match status" value="1"/>
</dbReference>
<organism evidence="2 3">
    <name type="scientific">Spirochaeta isovalerica</name>
    <dbReference type="NCBI Taxonomy" id="150"/>
    <lineage>
        <taxon>Bacteria</taxon>
        <taxon>Pseudomonadati</taxon>
        <taxon>Spirochaetota</taxon>
        <taxon>Spirochaetia</taxon>
        <taxon>Spirochaetales</taxon>
        <taxon>Spirochaetaceae</taxon>
        <taxon>Spirochaeta</taxon>
    </lineage>
</organism>
<dbReference type="InterPro" id="IPR018490">
    <property type="entry name" value="cNMP-bd_dom_sf"/>
</dbReference>
<dbReference type="PANTHER" id="PTHR24567">
    <property type="entry name" value="CRP FAMILY TRANSCRIPTIONAL REGULATORY PROTEIN"/>
    <property type="match status" value="1"/>
</dbReference>
<evidence type="ECO:0000313" key="2">
    <source>
        <dbReference type="EMBL" id="MBB6479206.1"/>
    </source>
</evidence>
<dbReference type="Pfam" id="PF13581">
    <property type="entry name" value="HATPase_c_2"/>
    <property type="match status" value="1"/>
</dbReference>
<accession>A0A841R5U2</accession>
<keyword evidence="3" id="KW-1185">Reference proteome</keyword>
<proteinExistence type="predicted"/>
<dbReference type="CDD" id="cd00038">
    <property type="entry name" value="CAP_ED"/>
    <property type="match status" value="1"/>
</dbReference>
<dbReference type="SUPFAM" id="SSF51206">
    <property type="entry name" value="cAMP-binding domain-like"/>
    <property type="match status" value="1"/>
</dbReference>